<evidence type="ECO:0008006" key="3">
    <source>
        <dbReference type="Google" id="ProtNLM"/>
    </source>
</evidence>
<organism evidence="1 2">
    <name type="scientific">Echinicola arenosa</name>
    <dbReference type="NCBI Taxonomy" id="2774144"/>
    <lineage>
        <taxon>Bacteria</taxon>
        <taxon>Pseudomonadati</taxon>
        <taxon>Bacteroidota</taxon>
        <taxon>Cytophagia</taxon>
        <taxon>Cytophagales</taxon>
        <taxon>Cyclobacteriaceae</taxon>
        <taxon>Echinicola</taxon>
    </lineage>
</organism>
<keyword evidence="2" id="KW-1185">Reference proteome</keyword>
<evidence type="ECO:0000313" key="1">
    <source>
        <dbReference type="EMBL" id="MBD8490063.1"/>
    </source>
</evidence>
<sequence>MKNEIIKRLTSPTPPFFKRLRELGAALVATVITTWGLEIPFSPDGMQILEKVLLAGILLISISQLAIDGPPDGRSES</sequence>
<dbReference type="RefSeq" id="WP_192010945.1">
    <property type="nucleotide sequence ID" value="NZ_JACYTQ010000005.1"/>
</dbReference>
<proteinExistence type="predicted"/>
<comment type="caution">
    <text evidence="1">The sequence shown here is derived from an EMBL/GenBank/DDBJ whole genome shotgun (WGS) entry which is preliminary data.</text>
</comment>
<evidence type="ECO:0000313" key="2">
    <source>
        <dbReference type="Proteomes" id="UP000647133"/>
    </source>
</evidence>
<dbReference type="Proteomes" id="UP000647133">
    <property type="component" value="Unassembled WGS sequence"/>
</dbReference>
<gene>
    <name evidence="1" type="ORF">IFO69_15000</name>
</gene>
<accession>A0ABR9AMM8</accession>
<protein>
    <recommendedName>
        <fullName evidence="3">Holin</fullName>
    </recommendedName>
</protein>
<dbReference type="EMBL" id="JACYTQ010000005">
    <property type="protein sequence ID" value="MBD8490063.1"/>
    <property type="molecule type" value="Genomic_DNA"/>
</dbReference>
<name>A0ABR9AMM8_9BACT</name>
<reference evidence="1 2" key="1">
    <citation type="submission" date="2020-09" db="EMBL/GenBank/DDBJ databases">
        <title>Echinicola sp. CAU 1574 isolated from sand of Sido Beach.</title>
        <authorList>
            <person name="Kim W."/>
        </authorList>
    </citation>
    <scope>NUCLEOTIDE SEQUENCE [LARGE SCALE GENOMIC DNA]</scope>
    <source>
        <strain evidence="1 2">CAU 1574</strain>
    </source>
</reference>